<proteinExistence type="predicted"/>
<name>A0A251UW10_HELAN</name>
<accession>A0A251UW10</accession>
<reference evidence="3" key="2">
    <citation type="submission" date="2017-02" db="EMBL/GenBank/DDBJ databases">
        <title>Sunflower complete genome.</title>
        <authorList>
            <person name="Langlade N."/>
            <person name="Munos S."/>
        </authorList>
    </citation>
    <scope>NUCLEOTIDE SEQUENCE [LARGE SCALE GENOMIC DNA]</scope>
    <source>
        <tissue evidence="3">Leaves</tissue>
    </source>
</reference>
<organism evidence="3 4">
    <name type="scientific">Helianthus annuus</name>
    <name type="common">Common sunflower</name>
    <dbReference type="NCBI Taxonomy" id="4232"/>
    <lineage>
        <taxon>Eukaryota</taxon>
        <taxon>Viridiplantae</taxon>
        <taxon>Streptophyta</taxon>
        <taxon>Embryophyta</taxon>
        <taxon>Tracheophyta</taxon>
        <taxon>Spermatophyta</taxon>
        <taxon>Magnoliopsida</taxon>
        <taxon>eudicotyledons</taxon>
        <taxon>Gunneridae</taxon>
        <taxon>Pentapetalae</taxon>
        <taxon>asterids</taxon>
        <taxon>campanulids</taxon>
        <taxon>Asterales</taxon>
        <taxon>Asteraceae</taxon>
        <taxon>Asteroideae</taxon>
        <taxon>Heliantheae alliance</taxon>
        <taxon>Heliantheae</taxon>
        <taxon>Helianthus</taxon>
    </lineage>
</organism>
<gene>
    <name evidence="3" type="ORF">HannXRQ_Chr04g0097801</name>
    <name evidence="2" type="ORF">HanXRQr2_Chr04g0143271</name>
</gene>
<dbReference type="EMBL" id="CM007893">
    <property type="protein sequence ID" value="OTG27229.1"/>
    <property type="molecule type" value="Genomic_DNA"/>
</dbReference>
<dbReference type="AlphaFoldDB" id="A0A251UW10"/>
<evidence type="ECO:0000313" key="4">
    <source>
        <dbReference type="Proteomes" id="UP000215914"/>
    </source>
</evidence>
<evidence type="ECO:0000256" key="1">
    <source>
        <dbReference type="SAM" id="Phobius"/>
    </source>
</evidence>
<keyword evidence="1" id="KW-0472">Membrane</keyword>
<evidence type="ECO:0000313" key="3">
    <source>
        <dbReference type="EMBL" id="OTG27229.1"/>
    </source>
</evidence>
<reference evidence="2 4" key="1">
    <citation type="journal article" date="2017" name="Nature">
        <title>The sunflower genome provides insights into oil metabolism, flowering and Asterid evolution.</title>
        <authorList>
            <person name="Badouin H."/>
            <person name="Gouzy J."/>
            <person name="Grassa C.J."/>
            <person name="Murat F."/>
            <person name="Staton S.E."/>
            <person name="Cottret L."/>
            <person name="Lelandais-Briere C."/>
            <person name="Owens G.L."/>
            <person name="Carrere S."/>
            <person name="Mayjonade B."/>
            <person name="Legrand L."/>
            <person name="Gill N."/>
            <person name="Kane N.C."/>
            <person name="Bowers J.E."/>
            <person name="Hubner S."/>
            <person name="Bellec A."/>
            <person name="Berard A."/>
            <person name="Berges H."/>
            <person name="Blanchet N."/>
            <person name="Boniface M.C."/>
            <person name="Brunel D."/>
            <person name="Catrice O."/>
            <person name="Chaidir N."/>
            <person name="Claudel C."/>
            <person name="Donnadieu C."/>
            <person name="Faraut T."/>
            <person name="Fievet G."/>
            <person name="Helmstetter N."/>
            <person name="King M."/>
            <person name="Knapp S.J."/>
            <person name="Lai Z."/>
            <person name="Le Paslier M.C."/>
            <person name="Lippi Y."/>
            <person name="Lorenzon L."/>
            <person name="Mandel J.R."/>
            <person name="Marage G."/>
            <person name="Marchand G."/>
            <person name="Marquand E."/>
            <person name="Bret-Mestries E."/>
            <person name="Morien E."/>
            <person name="Nambeesan S."/>
            <person name="Nguyen T."/>
            <person name="Pegot-Espagnet P."/>
            <person name="Pouilly N."/>
            <person name="Raftis F."/>
            <person name="Sallet E."/>
            <person name="Schiex T."/>
            <person name="Thomas J."/>
            <person name="Vandecasteele C."/>
            <person name="Vares D."/>
            <person name="Vear F."/>
            <person name="Vautrin S."/>
            <person name="Crespi M."/>
            <person name="Mangin B."/>
            <person name="Burke J.M."/>
            <person name="Salse J."/>
            <person name="Munos S."/>
            <person name="Vincourt P."/>
            <person name="Rieseberg L.H."/>
            <person name="Langlade N.B."/>
        </authorList>
    </citation>
    <scope>NUCLEOTIDE SEQUENCE [LARGE SCALE GENOMIC DNA]</scope>
    <source>
        <strain evidence="4">cv. SF193</strain>
        <tissue evidence="2">Leaves</tissue>
    </source>
</reference>
<feature type="transmembrane region" description="Helical" evidence="1">
    <location>
        <begin position="31"/>
        <end position="48"/>
    </location>
</feature>
<dbReference type="Gramene" id="mRNA:HanXRQr2_Chr04g0143271">
    <property type="protein sequence ID" value="CDS:HanXRQr2_Chr04g0143271.1"/>
    <property type="gene ID" value="HanXRQr2_Chr04g0143271"/>
</dbReference>
<evidence type="ECO:0000313" key="2">
    <source>
        <dbReference type="EMBL" id="KAF5808251.1"/>
    </source>
</evidence>
<dbReference type="InParanoid" id="A0A251UW10"/>
<dbReference type="EMBL" id="MNCJ02000319">
    <property type="protein sequence ID" value="KAF5808251.1"/>
    <property type="molecule type" value="Genomic_DNA"/>
</dbReference>
<keyword evidence="4" id="KW-1185">Reference proteome</keyword>
<keyword evidence="1" id="KW-1133">Transmembrane helix</keyword>
<protein>
    <submittedName>
        <fullName evidence="3">Uncharacterized protein</fullName>
    </submittedName>
</protein>
<sequence>MLIYKDMVTWNCVCMDIVKTVLSIKTMTRNLAIYFFNQMMVFVTYHPFKLVMLISISKGILITC</sequence>
<dbReference type="Proteomes" id="UP000215914">
    <property type="component" value="Chromosome 4"/>
</dbReference>
<keyword evidence="1" id="KW-0812">Transmembrane</keyword>
<reference evidence="2" key="3">
    <citation type="submission" date="2020-06" db="EMBL/GenBank/DDBJ databases">
        <title>Helianthus annuus Genome sequencing and assembly Release 2.</title>
        <authorList>
            <person name="Gouzy J."/>
            <person name="Langlade N."/>
            <person name="Munos S."/>
        </authorList>
    </citation>
    <scope>NUCLEOTIDE SEQUENCE</scope>
    <source>
        <tissue evidence="2">Leaves</tissue>
    </source>
</reference>